<evidence type="ECO:0000313" key="2">
    <source>
        <dbReference type="EMBL" id="KAK6948755.1"/>
    </source>
</evidence>
<keyword evidence="3" id="KW-1185">Reference proteome</keyword>
<proteinExistence type="predicted"/>
<dbReference type="AlphaFoldDB" id="A0AAX6M7Y3"/>
<protein>
    <submittedName>
        <fullName evidence="2">Uncharacterized protein</fullName>
    </submittedName>
</protein>
<feature type="transmembrane region" description="Helical" evidence="1">
    <location>
        <begin position="106"/>
        <end position="129"/>
    </location>
</feature>
<evidence type="ECO:0000256" key="1">
    <source>
        <dbReference type="SAM" id="Phobius"/>
    </source>
</evidence>
<comment type="caution">
    <text evidence="2">The sequence shown here is derived from an EMBL/GenBank/DDBJ whole genome shotgun (WGS) entry which is preliminary data.</text>
</comment>
<keyword evidence="1" id="KW-0472">Membrane</keyword>
<feature type="transmembrane region" description="Helical" evidence="1">
    <location>
        <begin position="135"/>
        <end position="154"/>
    </location>
</feature>
<feature type="transmembrane region" description="Helical" evidence="1">
    <location>
        <begin position="174"/>
        <end position="193"/>
    </location>
</feature>
<keyword evidence="1" id="KW-0812">Transmembrane</keyword>
<accession>A0AAX6M7Y3</accession>
<reference evidence="2 3" key="1">
    <citation type="journal article" date="2024" name="Front Chem Biol">
        <title>Unveiling the potential of Daldinia eschscholtzii MFLUCC 19-0629 through bioactivity and bioinformatics studies for enhanced sustainable agriculture production.</title>
        <authorList>
            <person name="Brooks S."/>
            <person name="Weaver J.A."/>
            <person name="Klomchit A."/>
            <person name="Alharthi S.A."/>
            <person name="Onlamun T."/>
            <person name="Nurani R."/>
            <person name="Vong T.K."/>
            <person name="Alberti F."/>
            <person name="Greco C."/>
        </authorList>
    </citation>
    <scope>NUCLEOTIDE SEQUENCE [LARGE SCALE GENOMIC DNA]</scope>
    <source>
        <strain evidence="2">MFLUCC 19-0629</strain>
    </source>
</reference>
<dbReference type="Proteomes" id="UP001369815">
    <property type="component" value="Unassembled WGS sequence"/>
</dbReference>
<dbReference type="EMBL" id="JBANMG010000010">
    <property type="protein sequence ID" value="KAK6948755.1"/>
    <property type="molecule type" value="Genomic_DNA"/>
</dbReference>
<keyword evidence="1" id="KW-1133">Transmembrane helix</keyword>
<gene>
    <name evidence="2" type="ORF">Daesc_010526</name>
</gene>
<name>A0AAX6M7Y3_9PEZI</name>
<evidence type="ECO:0000313" key="3">
    <source>
        <dbReference type="Proteomes" id="UP001369815"/>
    </source>
</evidence>
<sequence>MGINWPHGGGPSPYPPTFIDDFVADIVMILHLLELPEPHPSVLTMVFHILLFFSICIWATFVFVVIRQSVFVALFRSLTYTETRRNATPWNVTLLRLVNPHNYDNIITLAGFLTTYTVSLFLLAAALAASHTWKGALACVLIWAGWLYFGWRYCQPMKPRYTREDVRLWSGKGIWTHAILLVAVLACFPALSLQIDHGIVRLNEIFDTASPAFLKDMATEIIFRANPPQYRMLPLEERMEYTTWH</sequence>
<organism evidence="2 3">
    <name type="scientific">Daldinia eschscholtzii</name>
    <dbReference type="NCBI Taxonomy" id="292717"/>
    <lineage>
        <taxon>Eukaryota</taxon>
        <taxon>Fungi</taxon>
        <taxon>Dikarya</taxon>
        <taxon>Ascomycota</taxon>
        <taxon>Pezizomycotina</taxon>
        <taxon>Sordariomycetes</taxon>
        <taxon>Xylariomycetidae</taxon>
        <taxon>Xylariales</taxon>
        <taxon>Hypoxylaceae</taxon>
        <taxon>Daldinia</taxon>
    </lineage>
</organism>
<feature type="transmembrane region" description="Helical" evidence="1">
    <location>
        <begin position="42"/>
        <end position="66"/>
    </location>
</feature>